<evidence type="ECO:0000313" key="2">
    <source>
        <dbReference type="EMBL" id="PFX30064.1"/>
    </source>
</evidence>
<feature type="compositionally biased region" description="Acidic residues" evidence="1">
    <location>
        <begin position="25"/>
        <end position="56"/>
    </location>
</feature>
<protein>
    <submittedName>
        <fullName evidence="2">Uncharacterized protein</fullName>
    </submittedName>
</protein>
<proteinExistence type="predicted"/>
<organism evidence="2 3">
    <name type="scientific">Stylophora pistillata</name>
    <name type="common">Smooth cauliflower coral</name>
    <dbReference type="NCBI Taxonomy" id="50429"/>
    <lineage>
        <taxon>Eukaryota</taxon>
        <taxon>Metazoa</taxon>
        <taxon>Cnidaria</taxon>
        <taxon>Anthozoa</taxon>
        <taxon>Hexacorallia</taxon>
        <taxon>Scleractinia</taxon>
        <taxon>Astrocoeniina</taxon>
        <taxon>Pocilloporidae</taxon>
        <taxon>Stylophora</taxon>
    </lineage>
</organism>
<comment type="caution">
    <text evidence="2">The sequence shown here is derived from an EMBL/GenBank/DDBJ whole genome shotgun (WGS) entry which is preliminary data.</text>
</comment>
<keyword evidence="3" id="KW-1185">Reference proteome</keyword>
<dbReference type="Proteomes" id="UP000225706">
    <property type="component" value="Unassembled WGS sequence"/>
</dbReference>
<feature type="compositionally biased region" description="Basic and acidic residues" evidence="1">
    <location>
        <begin position="15"/>
        <end position="24"/>
    </location>
</feature>
<feature type="region of interest" description="Disordered" evidence="1">
    <location>
        <begin position="1"/>
        <end position="64"/>
    </location>
</feature>
<name>A0A2B4SHA9_STYPI</name>
<accession>A0A2B4SHA9</accession>
<feature type="compositionally biased region" description="Acidic residues" evidence="1">
    <location>
        <begin position="106"/>
        <end position="140"/>
    </location>
</feature>
<feature type="region of interest" description="Disordered" evidence="1">
    <location>
        <begin position="100"/>
        <end position="140"/>
    </location>
</feature>
<dbReference type="AlphaFoldDB" id="A0A2B4SHA9"/>
<evidence type="ECO:0000256" key="1">
    <source>
        <dbReference type="SAM" id="MobiDB-lite"/>
    </source>
</evidence>
<sequence>MANSSKDLDVFGDPTEEKEGKEPESPGDDDEDGDDGDDTIDDDDGDEDDDDDDGDDDRDKIQRQVMHTARRLMNEDGMDREEALEAAVDRRKFLINRLLESPILDVTDDDDDDDDDNDDVDDDDDNDVTQEEEEMNTLSN</sequence>
<gene>
    <name evidence="2" type="ORF">AWC38_SpisGene5141</name>
</gene>
<evidence type="ECO:0000313" key="3">
    <source>
        <dbReference type="Proteomes" id="UP000225706"/>
    </source>
</evidence>
<dbReference type="EMBL" id="LSMT01000056">
    <property type="protein sequence ID" value="PFX30064.1"/>
    <property type="molecule type" value="Genomic_DNA"/>
</dbReference>
<reference evidence="3" key="1">
    <citation type="journal article" date="2017" name="bioRxiv">
        <title>Comparative analysis of the genomes of Stylophora pistillata and Acropora digitifera provides evidence for extensive differences between species of corals.</title>
        <authorList>
            <person name="Voolstra C.R."/>
            <person name="Li Y."/>
            <person name="Liew Y.J."/>
            <person name="Baumgarten S."/>
            <person name="Zoccola D."/>
            <person name="Flot J.-F."/>
            <person name="Tambutte S."/>
            <person name="Allemand D."/>
            <person name="Aranda M."/>
        </authorList>
    </citation>
    <scope>NUCLEOTIDE SEQUENCE [LARGE SCALE GENOMIC DNA]</scope>
</reference>